<dbReference type="EMBL" id="BRXX01000581">
    <property type="protein sequence ID" value="GMH48166.1"/>
    <property type="molecule type" value="Genomic_DNA"/>
</dbReference>
<organism evidence="8 9">
    <name type="scientific">Triparma verrucosa</name>
    <dbReference type="NCBI Taxonomy" id="1606542"/>
    <lineage>
        <taxon>Eukaryota</taxon>
        <taxon>Sar</taxon>
        <taxon>Stramenopiles</taxon>
        <taxon>Ochrophyta</taxon>
        <taxon>Bolidophyceae</taxon>
        <taxon>Parmales</taxon>
        <taxon>Triparmaceae</taxon>
        <taxon>Triparma</taxon>
    </lineage>
</organism>
<keyword evidence="5" id="KW-0472">Membrane</keyword>
<dbReference type="Pfam" id="PF04117">
    <property type="entry name" value="Mpv17_PMP22"/>
    <property type="match status" value="1"/>
</dbReference>
<name>A0A9W6Z9H0_9STRA</name>
<evidence type="ECO:0000256" key="3">
    <source>
        <dbReference type="ARBA" id="ARBA00022692"/>
    </source>
</evidence>
<evidence type="ECO:0000256" key="1">
    <source>
        <dbReference type="ARBA" id="ARBA00004141"/>
    </source>
</evidence>
<keyword evidence="3" id="KW-0812">Transmembrane</keyword>
<reference evidence="9" key="1">
    <citation type="journal article" date="2023" name="Commun. Biol.">
        <title>Genome analysis of Parmales, the sister group of diatoms, reveals the evolutionary specialization of diatoms from phago-mixotrophs to photoautotrophs.</title>
        <authorList>
            <person name="Ban H."/>
            <person name="Sato S."/>
            <person name="Yoshikawa S."/>
            <person name="Yamada K."/>
            <person name="Nakamura Y."/>
            <person name="Ichinomiya M."/>
            <person name="Sato N."/>
            <person name="Blanc-Mathieu R."/>
            <person name="Endo H."/>
            <person name="Kuwata A."/>
            <person name="Ogata H."/>
        </authorList>
    </citation>
    <scope>NUCLEOTIDE SEQUENCE [LARGE SCALE GENOMIC DNA]</scope>
    <source>
        <strain evidence="9">NIES 3699</strain>
    </source>
</reference>
<keyword evidence="7" id="KW-0732">Signal</keyword>
<feature type="chain" id="PRO_5040856086" description="Peroxisomal membrane protein 2" evidence="7">
    <location>
        <begin position="19"/>
        <end position="274"/>
    </location>
</feature>
<dbReference type="AlphaFoldDB" id="A0A9W6Z9H0"/>
<evidence type="ECO:0000313" key="8">
    <source>
        <dbReference type="EMBL" id="GMH48166.1"/>
    </source>
</evidence>
<evidence type="ECO:0000256" key="7">
    <source>
        <dbReference type="SAM" id="SignalP"/>
    </source>
</evidence>
<keyword evidence="4" id="KW-1133">Transmembrane helix</keyword>
<evidence type="ECO:0008006" key="10">
    <source>
        <dbReference type="Google" id="ProtNLM"/>
    </source>
</evidence>
<dbReference type="GO" id="GO:0005737">
    <property type="term" value="C:cytoplasm"/>
    <property type="evidence" value="ECO:0007669"/>
    <property type="project" value="TreeGrafter"/>
</dbReference>
<comment type="caution">
    <text evidence="8">The sequence shown here is derived from an EMBL/GenBank/DDBJ whole genome shotgun (WGS) entry which is preliminary data.</text>
</comment>
<protein>
    <recommendedName>
        <fullName evidence="10">Peroxisomal membrane protein 2</fullName>
    </recommendedName>
</protein>
<evidence type="ECO:0000256" key="5">
    <source>
        <dbReference type="ARBA" id="ARBA00023136"/>
    </source>
</evidence>
<evidence type="ECO:0000256" key="2">
    <source>
        <dbReference type="ARBA" id="ARBA00006824"/>
    </source>
</evidence>
<feature type="signal peptide" evidence="7">
    <location>
        <begin position="1"/>
        <end position="18"/>
    </location>
</feature>
<proteinExistence type="inferred from homology"/>
<dbReference type="GO" id="GO:0016020">
    <property type="term" value="C:membrane"/>
    <property type="evidence" value="ECO:0007669"/>
    <property type="project" value="UniProtKB-SubCell"/>
</dbReference>
<dbReference type="InterPro" id="IPR007248">
    <property type="entry name" value="Mpv17_PMP22"/>
</dbReference>
<evidence type="ECO:0000256" key="6">
    <source>
        <dbReference type="RuleBase" id="RU363053"/>
    </source>
</evidence>
<keyword evidence="9" id="KW-1185">Reference proteome</keyword>
<gene>
    <name evidence="8" type="ORF">TrVE_jg11646</name>
</gene>
<accession>A0A9W6Z9H0</accession>
<dbReference type="PANTHER" id="PTHR11266">
    <property type="entry name" value="PEROXISOMAL MEMBRANE PROTEIN 2, PXMP2 MPV17"/>
    <property type="match status" value="1"/>
</dbReference>
<sequence>MRLLVLTIVTILQVQASAAYFLPHQRSQNKQGMPRVLKFASLTQNFSCQSNLEEFGGGGGIQFPPRGGGGGGGDEGRDNEGGNNKVVELYASYQELLKNSPLITKSVSSGILTLVGDVIAQWLESRVEGYCEWNLVRMAAFTVAGTLFVGPFVHYWYEVLWAMGRRLDARGFGRWTKTLTQVGVDQSVGVALFFPCYFYIYELCEAVVMLRRANFNEAGRKCRKDLGGILVNQYKVWPIINLVSFSMVPENLRVLFSNTASVFWNAYLCTQIGT</sequence>
<comment type="subcellular location">
    <subcellularLocation>
        <location evidence="1">Membrane</location>
        <topology evidence="1">Multi-pass membrane protein</topology>
    </subcellularLocation>
</comment>
<dbReference type="Proteomes" id="UP001165160">
    <property type="component" value="Unassembled WGS sequence"/>
</dbReference>
<evidence type="ECO:0000256" key="4">
    <source>
        <dbReference type="ARBA" id="ARBA00022989"/>
    </source>
</evidence>
<comment type="similarity">
    <text evidence="2 6">Belongs to the peroxisomal membrane protein PXMP2/4 family.</text>
</comment>
<evidence type="ECO:0000313" key="9">
    <source>
        <dbReference type="Proteomes" id="UP001165160"/>
    </source>
</evidence>